<reference evidence="2 3" key="1">
    <citation type="submission" date="2015-03" db="EMBL/GenBank/DDBJ databases">
        <title>Caedibacter varicaedens, whole genome shotgun sequence.</title>
        <authorList>
            <person name="Suzuki H."/>
            <person name="Dapper A.L."/>
            <person name="Gibson A.K."/>
            <person name="Jackson C."/>
            <person name="Lee H."/>
            <person name="Pejaver V.R."/>
            <person name="Doak T."/>
            <person name="Lynch M."/>
        </authorList>
    </citation>
    <scope>NUCLEOTIDE SEQUENCE [LARGE SCALE GENOMIC DNA]</scope>
</reference>
<name>A0A0K8MDF0_9PROT</name>
<accession>A0A0K8MDF0</accession>
<dbReference type="Gene3D" id="3.40.50.720">
    <property type="entry name" value="NAD(P)-binding Rossmann-like Domain"/>
    <property type="match status" value="1"/>
</dbReference>
<dbReference type="NCBIfam" id="NF008872">
    <property type="entry name" value="PRK11908.1"/>
    <property type="match status" value="1"/>
</dbReference>
<protein>
    <submittedName>
        <fullName evidence="2">Bifunctional polymyxin resistance protein ArnA</fullName>
    </submittedName>
</protein>
<dbReference type="STRING" id="1629334.Cva_01143"/>
<keyword evidence="3" id="KW-1185">Reference proteome</keyword>
<dbReference type="PANTHER" id="PTHR43245:SF13">
    <property type="entry name" value="UDP-D-APIOSE_UDP-D-XYLOSE SYNTHASE 2"/>
    <property type="match status" value="1"/>
</dbReference>
<dbReference type="Proteomes" id="UP000036771">
    <property type="component" value="Unassembled WGS sequence"/>
</dbReference>
<dbReference type="InterPro" id="IPR036291">
    <property type="entry name" value="NAD(P)-bd_dom_sf"/>
</dbReference>
<sequence>MSLKVLILGVNGFIGNSLTEYILRHKNWEVYGMDMASDKLEKCLGHSRFKFVEGDITINREWIEYHIKKCDVVLPLVAIATPVLYVQQPLRVFELDFEANLEIIRKCVLYKKRVIFPSTSEVYGMSEDEKFNEETTNLVLGPIHKQRWIYSCCKQLIDRILYAYGVEQGFSYTLFRPFNWIGPKLDRIDEEKEGSSRAVTLFISNILHHGEIQLVNGGQQRRSFTYIDDGIEALVKIIENKDDVAYQRIFNIGNPKNDLSIRELADMIVELVKEYPHVRHLAEKVKIINVDGEKHYGKHYQDTGFRVPSIENAQKFLGWEPKTDVRSALKKTLDYHLATPTRATEEIAL</sequence>
<dbReference type="AlphaFoldDB" id="A0A0K8MDF0"/>
<dbReference type="PANTHER" id="PTHR43245">
    <property type="entry name" value="BIFUNCTIONAL POLYMYXIN RESISTANCE PROTEIN ARNA"/>
    <property type="match status" value="1"/>
</dbReference>
<feature type="domain" description="NAD-dependent epimerase/dehydratase" evidence="1">
    <location>
        <begin position="5"/>
        <end position="253"/>
    </location>
</feature>
<dbReference type="InterPro" id="IPR001509">
    <property type="entry name" value="Epimerase_deHydtase"/>
</dbReference>
<dbReference type="InterPro" id="IPR050177">
    <property type="entry name" value="Lipid_A_modif_metabolic_enz"/>
</dbReference>
<dbReference type="EMBL" id="BBVC01000062">
    <property type="protein sequence ID" value="GAO98482.1"/>
    <property type="molecule type" value="Genomic_DNA"/>
</dbReference>
<comment type="caution">
    <text evidence="2">The sequence shown here is derived from an EMBL/GenBank/DDBJ whole genome shotgun (WGS) entry which is preliminary data.</text>
</comment>
<proteinExistence type="predicted"/>
<evidence type="ECO:0000259" key="1">
    <source>
        <dbReference type="Pfam" id="PF01370"/>
    </source>
</evidence>
<evidence type="ECO:0000313" key="3">
    <source>
        <dbReference type="Proteomes" id="UP000036771"/>
    </source>
</evidence>
<organism evidence="2 3">
    <name type="scientific">Caedimonas varicaedens</name>
    <dbReference type="NCBI Taxonomy" id="1629334"/>
    <lineage>
        <taxon>Bacteria</taxon>
        <taxon>Pseudomonadati</taxon>
        <taxon>Pseudomonadota</taxon>
        <taxon>Alphaproteobacteria</taxon>
        <taxon>Holosporales</taxon>
        <taxon>Caedimonadaceae</taxon>
        <taxon>Caedimonas</taxon>
    </lineage>
</organism>
<dbReference type="SUPFAM" id="SSF51735">
    <property type="entry name" value="NAD(P)-binding Rossmann-fold domains"/>
    <property type="match status" value="1"/>
</dbReference>
<evidence type="ECO:0000313" key="2">
    <source>
        <dbReference type="EMBL" id="GAO98482.1"/>
    </source>
</evidence>
<dbReference type="Pfam" id="PF01370">
    <property type="entry name" value="Epimerase"/>
    <property type="match status" value="1"/>
</dbReference>
<dbReference type="OrthoDB" id="9801785at2"/>
<gene>
    <name evidence="2" type="primary">arnA</name>
    <name evidence="2" type="ORF">Cva_01143</name>
</gene>